<protein>
    <submittedName>
        <fullName evidence="1">Uncharacterized protein</fullName>
    </submittedName>
</protein>
<dbReference type="SUPFAM" id="SSF52047">
    <property type="entry name" value="RNI-like"/>
    <property type="match status" value="1"/>
</dbReference>
<dbReference type="Gene3D" id="1.20.1280.50">
    <property type="match status" value="1"/>
</dbReference>
<comment type="caution">
    <text evidence="1">The sequence shown here is derived from an EMBL/GenBank/DDBJ whole genome shotgun (WGS) entry which is preliminary data.</text>
</comment>
<evidence type="ECO:0000313" key="1">
    <source>
        <dbReference type="EMBL" id="TRM63801.1"/>
    </source>
</evidence>
<dbReference type="OrthoDB" id="2939176at2759"/>
<name>A0A550CG67_9AGAR</name>
<accession>A0A550CG67</accession>
<dbReference type="AlphaFoldDB" id="A0A550CG67"/>
<sequence>MHPEATRSELSLLEQAREIGSMEMHRAGAVLSAHQKQSIMHSSRLLVAEMERLDAMRAELAAQVALNTALLAPIWTIPHALLSQIFIILVSDIPIEERDFGTPTVAHVCHDWRTVAFSTPQLWTSVNIPILPLPIPHEVIETFLSRSYQLPLHVRVDATGWDYLEGSIDEDQNSALALQRVAHLSASRWNRLEIWGDYSVFSLQNELELPLLESVVIVPTTWHELEDGWEQPELPLDFLANAPNLRDVTLDVGYSNVNLPWPAIPRMTLVLREGDAAELERIATYVSRQAEELKTLSIEHNLRSSMIPLAEIPTLEVADDDISVASQLTSVAVTGLGYQVLPTFKAPRLSSLAVKNTYQEHQENGGQGPFASILKMMAHTSLDQTLRYLDLDGVLCYGSRSWTDLTRCLESLRALSELRVAGGDHEDESSAGIVRARLLRWLVRDDAASLARLPNLTHLGLYFGRNSYGVLSQVLQTLIDSRRSAKVVGGVSLKALLRFSTDLGPEYELP</sequence>
<dbReference type="EMBL" id="VDMD01000008">
    <property type="protein sequence ID" value="TRM63801.1"/>
    <property type="molecule type" value="Genomic_DNA"/>
</dbReference>
<reference evidence="1 2" key="1">
    <citation type="journal article" date="2019" name="New Phytol.">
        <title>Comparative genomics reveals unique wood-decay strategies and fruiting body development in the Schizophyllaceae.</title>
        <authorList>
            <person name="Almasi E."/>
            <person name="Sahu N."/>
            <person name="Krizsan K."/>
            <person name="Balint B."/>
            <person name="Kovacs G.M."/>
            <person name="Kiss B."/>
            <person name="Cseklye J."/>
            <person name="Drula E."/>
            <person name="Henrissat B."/>
            <person name="Nagy I."/>
            <person name="Chovatia M."/>
            <person name="Adam C."/>
            <person name="LaButti K."/>
            <person name="Lipzen A."/>
            <person name="Riley R."/>
            <person name="Grigoriev I.V."/>
            <person name="Nagy L.G."/>
        </authorList>
    </citation>
    <scope>NUCLEOTIDE SEQUENCE [LARGE SCALE GENOMIC DNA]</scope>
    <source>
        <strain evidence="1 2">NL-1724</strain>
    </source>
</reference>
<dbReference type="Proteomes" id="UP000320762">
    <property type="component" value="Unassembled WGS sequence"/>
</dbReference>
<organism evidence="1 2">
    <name type="scientific">Schizophyllum amplum</name>
    <dbReference type="NCBI Taxonomy" id="97359"/>
    <lineage>
        <taxon>Eukaryota</taxon>
        <taxon>Fungi</taxon>
        <taxon>Dikarya</taxon>
        <taxon>Basidiomycota</taxon>
        <taxon>Agaricomycotina</taxon>
        <taxon>Agaricomycetes</taxon>
        <taxon>Agaricomycetidae</taxon>
        <taxon>Agaricales</taxon>
        <taxon>Schizophyllaceae</taxon>
        <taxon>Schizophyllum</taxon>
    </lineage>
</organism>
<keyword evidence="2" id="KW-1185">Reference proteome</keyword>
<gene>
    <name evidence="1" type="ORF">BD626DRAFT_456180</name>
</gene>
<dbReference type="STRING" id="97359.A0A550CG67"/>
<proteinExistence type="predicted"/>
<evidence type="ECO:0000313" key="2">
    <source>
        <dbReference type="Proteomes" id="UP000320762"/>
    </source>
</evidence>